<dbReference type="STRING" id="1207063.P24_11150"/>
<sequence length="62" mass="7184">MTREIFRNDIPIDAVGKHSYSPRRCRQGRMLIASPDLFLSNRDRFLAERATTTASSKQEDTR</sequence>
<evidence type="ECO:0000313" key="1">
    <source>
        <dbReference type="EMBL" id="EKE75053.1"/>
    </source>
</evidence>
<evidence type="ECO:0000313" key="2">
    <source>
        <dbReference type="Proteomes" id="UP000006746"/>
    </source>
</evidence>
<gene>
    <name evidence="1" type="ORF">P24_11150</name>
</gene>
<dbReference type="RefSeq" id="WP_008944836.1">
    <property type="nucleotide sequence ID" value="NZ_AMRL01000013.1"/>
</dbReference>
<reference evidence="1 2" key="1">
    <citation type="journal article" date="2012" name="J. Bacteriol.">
        <title>Genome Sequence of Oceanibaculum indicum Type Strain P24.</title>
        <authorList>
            <person name="Lai Q."/>
            <person name="Shao Z."/>
        </authorList>
    </citation>
    <scope>NUCLEOTIDE SEQUENCE [LARGE SCALE GENOMIC DNA]</scope>
    <source>
        <strain evidence="1 2">P24</strain>
    </source>
</reference>
<organism evidence="1 2">
    <name type="scientific">Oceanibaculum indicum P24</name>
    <dbReference type="NCBI Taxonomy" id="1207063"/>
    <lineage>
        <taxon>Bacteria</taxon>
        <taxon>Pseudomonadati</taxon>
        <taxon>Pseudomonadota</taxon>
        <taxon>Alphaproteobacteria</taxon>
        <taxon>Rhodospirillales</taxon>
        <taxon>Oceanibaculaceae</taxon>
        <taxon>Oceanibaculum</taxon>
    </lineage>
</organism>
<dbReference type="Proteomes" id="UP000006746">
    <property type="component" value="Unassembled WGS sequence"/>
</dbReference>
<proteinExistence type="predicted"/>
<accession>K2JIH9</accession>
<dbReference type="AlphaFoldDB" id="K2JIH9"/>
<name>K2JIH9_9PROT</name>
<keyword evidence="2" id="KW-1185">Reference proteome</keyword>
<dbReference type="EMBL" id="AMRL01000013">
    <property type="protein sequence ID" value="EKE75053.1"/>
    <property type="molecule type" value="Genomic_DNA"/>
</dbReference>
<comment type="caution">
    <text evidence="1">The sequence shown here is derived from an EMBL/GenBank/DDBJ whole genome shotgun (WGS) entry which is preliminary data.</text>
</comment>
<protein>
    <submittedName>
        <fullName evidence="1">Uncharacterized protein</fullName>
    </submittedName>
</protein>